<dbReference type="GO" id="GO:0009252">
    <property type="term" value="P:peptidoglycan biosynthetic process"/>
    <property type="evidence" value="ECO:0007669"/>
    <property type="project" value="UniProtKB-KW"/>
</dbReference>
<dbReference type="InterPro" id="IPR019800">
    <property type="entry name" value="Glyco_hydro_3_AS"/>
</dbReference>
<dbReference type="InterPro" id="IPR036962">
    <property type="entry name" value="Glyco_hydro_3_N_sf"/>
</dbReference>
<dbReference type="EMBL" id="PDDX01000001">
    <property type="protein sequence ID" value="PHI31221.1"/>
    <property type="molecule type" value="Genomic_DNA"/>
</dbReference>
<evidence type="ECO:0000256" key="1">
    <source>
        <dbReference type="ARBA" id="ARBA00001231"/>
    </source>
</evidence>
<dbReference type="Proteomes" id="UP000224974">
    <property type="component" value="Unassembled WGS sequence"/>
</dbReference>
<dbReference type="InterPro" id="IPR017853">
    <property type="entry name" value="GH"/>
</dbReference>
<dbReference type="UniPathway" id="UPA00544"/>
<feature type="binding site" evidence="11">
    <location>
        <position position="133"/>
    </location>
    <ligand>
        <name>substrate</name>
    </ligand>
</feature>
<evidence type="ECO:0000256" key="4">
    <source>
        <dbReference type="ARBA" id="ARBA00022801"/>
    </source>
</evidence>
<dbReference type="AlphaFoldDB" id="A0A2C6DQX1"/>
<dbReference type="Pfam" id="PF00933">
    <property type="entry name" value="Glyco_hydro_3"/>
    <property type="match status" value="1"/>
</dbReference>
<dbReference type="GO" id="GO:0051301">
    <property type="term" value="P:cell division"/>
    <property type="evidence" value="ECO:0007669"/>
    <property type="project" value="UniProtKB-KW"/>
</dbReference>
<dbReference type="Gene3D" id="3.20.20.300">
    <property type="entry name" value="Glycoside hydrolase, family 3, N-terminal domain"/>
    <property type="match status" value="1"/>
</dbReference>
<comment type="pathway">
    <text evidence="10 11">Cell wall biogenesis; peptidoglycan recycling.</text>
</comment>
<feature type="binding site" evidence="11">
    <location>
        <position position="70"/>
    </location>
    <ligand>
        <name>substrate</name>
    </ligand>
</feature>
<dbReference type="FunFam" id="3.20.20.300:FF:000001">
    <property type="entry name" value="Beta-hexosaminidase"/>
    <property type="match status" value="1"/>
</dbReference>
<evidence type="ECO:0000256" key="10">
    <source>
        <dbReference type="ARBA" id="ARBA00037880"/>
    </source>
</evidence>
<dbReference type="GO" id="GO:0005737">
    <property type="term" value="C:cytoplasm"/>
    <property type="evidence" value="ECO:0007669"/>
    <property type="project" value="UniProtKB-SubCell"/>
</dbReference>
<comment type="similarity">
    <text evidence="11">Belongs to the glycosyl hydrolase 3 family. NagZ subfamily.</text>
</comment>
<dbReference type="EC" id="3.2.1.52" evidence="11"/>
<dbReference type="GO" id="GO:0009254">
    <property type="term" value="P:peptidoglycan turnover"/>
    <property type="evidence" value="ECO:0007669"/>
    <property type="project" value="UniProtKB-UniRule"/>
</dbReference>
<comment type="catalytic activity">
    <reaction evidence="1 11">
        <text>Hydrolysis of terminal non-reducing N-acetyl-D-hexosamine residues in N-acetyl-beta-D-hexosaminides.</text>
        <dbReference type="EC" id="3.2.1.52"/>
    </reaction>
</comment>
<organism evidence="13 14">
    <name type="scientific">Budvicia aquatica</name>
    <dbReference type="NCBI Taxonomy" id="82979"/>
    <lineage>
        <taxon>Bacteria</taxon>
        <taxon>Pseudomonadati</taxon>
        <taxon>Pseudomonadota</taxon>
        <taxon>Gammaproteobacteria</taxon>
        <taxon>Enterobacterales</taxon>
        <taxon>Budviciaceae</taxon>
        <taxon>Budvicia</taxon>
    </lineage>
</organism>
<keyword evidence="8 11" id="KW-0131">Cell cycle</keyword>
<dbReference type="PANTHER" id="PTHR30480:SF13">
    <property type="entry name" value="BETA-HEXOSAMINIDASE"/>
    <property type="match status" value="1"/>
</dbReference>
<keyword evidence="9 11" id="KW-0961">Cell wall biogenesis/degradation</keyword>
<evidence type="ECO:0000256" key="11">
    <source>
        <dbReference type="HAMAP-Rule" id="MF_00364"/>
    </source>
</evidence>
<proteinExistence type="inferred from homology"/>
<keyword evidence="3 11" id="KW-0132">Cell division</keyword>
<dbReference type="InterPro" id="IPR050226">
    <property type="entry name" value="NagZ_Beta-hexosaminidase"/>
</dbReference>
<feature type="binding site" evidence="11">
    <location>
        <position position="62"/>
    </location>
    <ligand>
        <name>substrate</name>
    </ligand>
</feature>
<evidence type="ECO:0000256" key="9">
    <source>
        <dbReference type="ARBA" id="ARBA00023316"/>
    </source>
</evidence>
<reference evidence="14" key="1">
    <citation type="submission" date="2017-09" db="EMBL/GenBank/DDBJ databases">
        <title>FDA dAtabase for Regulatory Grade micrObial Sequences (FDA-ARGOS): Supporting development and validation of Infectious Disease Dx tests.</title>
        <authorList>
            <person name="Minogue T."/>
            <person name="Wolcott M."/>
            <person name="Wasieloski L."/>
            <person name="Aguilar W."/>
            <person name="Moore D."/>
            <person name="Tallon L."/>
            <person name="Sadzewicz L."/>
            <person name="Ott S."/>
            <person name="Zhao X."/>
            <person name="Nagaraj S."/>
            <person name="Vavikolanu K."/>
            <person name="Aluvathingal J."/>
            <person name="Nadendla S."/>
            <person name="Sichtig H."/>
        </authorList>
    </citation>
    <scope>NUCLEOTIDE SEQUENCE [LARGE SCALE GENOMIC DNA]</scope>
    <source>
        <strain evidence="14">FDAARGOS_387</strain>
    </source>
</reference>
<feature type="active site" description="Proton donor/acceptor" evidence="11">
    <location>
        <position position="176"/>
    </location>
</feature>
<feature type="active site" description="Nucleophile" evidence="11">
    <location>
        <position position="248"/>
    </location>
</feature>
<dbReference type="OrthoDB" id="9786661at2"/>
<dbReference type="SUPFAM" id="SSF51445">
    <property type="entry name" value="(Trans)glycosidases"/>
    <property type="match status" value="1"/>
</dbReference>
<evidence type="ECO:0000256" key="2">
    <source>
        <dbReference type="ARBA" id="ARBA00022490"/>
    </source>
</evidence>
<dbReference type="PANTHER" id="PTHR30480">
    <property type="entry name" value="BETA-HEXOSAMINIDASE-RELATED"/>
    <property type="match status" value="1"/>
</dbReference>
<dbReference type="InterPro" id="IPR022956">
    <property type="entry name" value="Beta_hexosaminidase_bac"/>
</dbReference>
<gene>
    <name evidence="11" type="primary">nagZ</name>
    <name evidence="13" type="ORF">CRN84_18680</name>
</gene>
<evidence type="ECO:0000313" key="14">
    <source>
        <dbReference type="Proteomes" id="UP000224974"/>
    </source>
</evidence>
<keyword evidence="4 11" id="KW-0378">Hydrolase</keyword>
<evidence type="ECO:0000256" key="5">
    <source>
        <dbReference type="ARBA" id="ARBA00022960"/>
    </source>
</evidence>
<evidence type="ECO:0000259" key="12">
    <source>
        <dbReference type="Pfam" id="PF00933"/>
    </source>
</evidence>
<feature type="site" description="Important for catalytic activity" evidence="11">
    <location>
        <position position="174"/>
    </location>
</feature>
<dbReference type="GO" id="GO:0005975">
    <property type="term" value="P:carbohydrate metabolic process"/>
    <property type="evidence" value="ECO:0007669"/>
    <property type="project" value="InterPro"/>
</dbReference>
<keyword evidence="2 11" id="KW-0963">Cytoplasm</keyword>
<feature type="domain" description="Glycoside hydrolase family 3 N-terminal" evidence="12">
    <location>
        <begin position="12"/>
        <end position="293"/>
    </location>
</feature>
<evidence type="ECO:0000256" key="7">
    <source>
        <dbReference type="ARBA" id="ARBA00023295"/>
    </source>
</evidence>
<dbReference type="HAMAP" id="MF_00364">
    <property type="entry name" value="NagZ"/>
    <property type="match status" value="1"/>
</dbReference>
<keyword evidence="6 11" id="KW-0573">Peptidoglycan synthesis</keyword>
<dbReference type="RefSeq" id="WP_029094566.1">
    <property type="nucleotide sequence ID" value="NZ_CAADJA010000002.1"/>
</dbReference>
<dbReference type="GO" id="GO:0008360">
    <property type="term" value="P:regulation of cell shape"/>
    <property type="evidence" value="ECO:0007669"/>
    <property type="project" value="UniProtKB-KW"/>
</dbReference>
<evidence type="ECO:0000256" key="3">
    <source>
        <dbReference type="ARBA" id="ARBA00022618"/>
    </source>
</evidence>
<evidence type="ECO:0000256" key="6">
    <source>
        <dbReference type="ARBA" id="ARBA00022984"/>
    </source>
</evidence>
<dbReference type="GO" id="GO:0004563">
    <property type="term" value="F:beta-N-acetylhexosaminidase activity"/>
    <property type="evidence" value="ECO:0007669"/>
    <property type="project" value="UniProtKB-UniRule"/>
</dbReference>
<dbReference type="PROSITE" id="PS00775">
    <property type="entry name" value="GLYCOSYL_HYDROL_F3"/>
    <property type="match status" value="1"/>
</dbReference>
<dbReference type="GO" id="GO:0071555">
    <property type="term" value="P:cell wall organization"/>
    <property type="evidence" value="ECO:0007669"/>
    <property type="project" value="UniProtKB-KW"/>
</dbReference>
<comment type="caution">
    <text evidence="13">The sequence shown here is derived from an EMBL/GenBank/DDBJ whole genome shotgun (WGS) entry which is preliminary data.</text>
</comment>
<feature type="binding site" evidence="11">
    <location>
        <begin position="163"/>
        <end position="164"/>
    </location>
    <ligand>
        <name>substrate</name>
    </ligand>
</feature>
<dbReference type="NCBIfam" id="NF003740">
    <property type="entry name" value="PRK05337.1"/>
    <property type="match status" value="1"/>
</dbReference>
<sequence>MGPVMLDVAGYELDAEDREILKHPLVGGLIFFARNFHDPAQLAELVRQIREASRHRLLVAVDQEGGRVQRFRQGFTRLPAAQSFAALLEDHQAEKMAAEAGWLMASELTTMDIDISFAPVLDVGHGSAAIGERSFHRDPEAVTLLASRFIQGMNSGGMKATGKHFPGHGAVSADSHKETPVDPRSFEQLYQQDMSVFRQLSAAGLLEAVMPAHVIYSEVDPLPASCSPYWLKTILRQKLGFDGVIFSDDMSMEGAAIMGSYAQRTQAALDAGCDMVLVCNNRQGAVSVLDNLPTDLRAESVTRLFHRNKVTRRDLLASSRWKQANKELSLLSDRWQQHKQQINEEQR</sequence>
<dbReference type="InterPro" id="IPR001764">
    <property type="entry name" value="Glyco_hydro_3_N"/>
</dbReference>
<keyword evidence="5 11" id="KW-0133">Cell shape</keyword>
<evidence type="ECO:0000256" key="8">
    <source>
        <dbReference type="ARBA" id="ARBA00023306"/>
    </source>
</evidence>
<evidence type="ECO:0000313" key="13">
    <source>
        <dbReference type="EMBL" id="PHI31221.1"/>
    </source>
</evidence>
<name>A0A2C6DQX1_9GAMM</name>
<dbReference type="STRING" id="1111728.GCA_000427805_01557"/>
<comment type="function">
    <text evidence="11">Plays a role in peptidoglycan recycling by cleaving the terminal beta-1,4-linked N-acetylglucosamine (GlcNAc) from peptide-linked peptidoglycan fragments, giving rise to free GlcNAc, anhydro-N-acetylmuramic acid and anhydro-N-acetylmuramic acid-linked peptides.</text>
</comment>
<keyword evidence="14" id="KW-1185">Reference proteome</keyword>
<keyword evidence="7 11" id="KW-0326">Glycosidase</keyword>
<accession>A0A2C6DQX1</accession>
<protein>
    <recommendedName>
        <fullName evidence="11">Beta-hexosaminidase</fullName>
        <ecNumber evidence="11">3.2.1.52</ecNumber>
    </recommendedName>
    <alternativeName>
        <fullName evidence="11">Beta-N-acetylhexosaminidase</fullName>
    </alternativeName>
    <alternativeName>
        <fullName evidence="11">N-acetyl-beta-glucosaminidase</fullName>
    </alternativeName>
</protein>
<comment type="subcellular location">
    <subcellularLocation>
        <location evidence="11">Cytoplasm</location>
    </subcellularLocation>
</comment>